<organism evidence="1 2">
    <name type="scientific">Catenulispora acidiphila (strain DSM 44928 / JCM 14897 / NBRC 102108 / NRRL B-24433 / ID139908)</name>
    <dbReference type="NCBI Taxonomy" id="479433"/>
    <lineage>
        <taxon>Bacteria</taxon>
        <taxon>Bacillati</taxon>
        <taxon>Actinomycetota</taxon>
        <taxon>Actinomycetes</taxon>
        <taxon>Catenulisporales</taxon>
        <taxon>Catenulisporaceae</taxon>
        <taxon>Catenulispora</taxon>
    </lineage>
</organism>
<accession>C7Q6Z2</accession>
<dbReference type="AlphaFoldDB" id="C7Q6Z2"/>
<dbReference type="HOGENOM" id="CLU_2068877_0_0_11"/>
<gene>
    <name evidence="1" type="ordered locus">Caci_7176</name>
</gene>
<dbReference type="EMBL" id="CP001700">
    <property type="protein sequence ID" value="ACU76005.1"/>
    <property type="molecule type" value="Genomic_DNA"/>
</dbReference>
<protein>
    <submittedName>
        <fullName evidence="1">Uncharacterized protein</fullName>
    </submittedName>
</protein>
<reference evidence="1 2" key="1">
    <citation type="journal article" date="2009" name="Stand. Genomic Sci.">
        <title>Complete genome sequence of Catenulispora acidiphila type strain (ID 139908).</title>
        <authorList>
            <person name="Copeland A."/>
            <person name="Lapidus A."/>
            <person name="Glavina Del Rio T."/>
            <person name="Nolan M."/>
            <person name="Lucas S."/>
            <person name="Chen F."/>
            <person name="Tice H."/>
            <person name="Cheng J.F."/>
            <person name="Bruce D."/>
            <person name="Goodwin L."/>
            <person name="Pitluck S."/>
            <person name="Mikhailova N."/>
            <person name="Pati A."/>
            <person name="Ivanova N."/>
            <person name="Mavromatis K."/>
            <person name="Chen A."/>
            <person name="Palaniappan K."/>
            <person name="Chain P."/>
            <person name="Land M."/>
            <person name="Hauser L."/>
            <person name="Chang Y.J."/>
            <person name="Jeffries C.D."/>
            <person name="Chertkov O."/>
            <person name="Brettin T."/>
            <person name="Detter J.C."/>
            <person name="Han C."/>
            <person name="Ali Z."/>
            <person name="Tindall B.J."/>
            <person name="Goker M."/>
            <person name="Bristow J."/>
            <person name="Eisen J.A."/>
            <person name="Markowitz V."/>
            <person name="Hugenholtz P."/>
            <person name="Kyrpides N.C."/>
            <person name="Klenk H.P."/>
        </authorList>
    </citation>
    <scope>NUCLEOTIDE SEQUENCE [LARGE SCALE GENOMIC DNA]</scope>
    <source>
        <strain evidence="2">DSM 44928 / JCM 14897 / NBRC 102108 / NRRL B-24433 / ID139908</strain>
    </source>
</reference>
<sequence length="118" mass="13425">MSVGWETTTLLRVADQAHVRSEPSGDGRETQGLIECPSCHRVTDWLIAAMGMRVDVACRCGNRWEIPTTLQHVVAMAESQPIDPQWTCLDDARRALGFTRHADTTRGRRRRRHRRSSD</sequence>
<name>C7Q6Z2_CATAD</name>
<evidence type="ECO:0000313" key="2">
    <source>
        <dbReference type="Proteomes" id="UP000000851"/>
    </source>
</evidence>
<evidence type="ECO:0000313" key="1">
    <source>
        <dbReference type="EMBL" id="ACU76005.1"/>
    </source>
</evidence>
<keyword evidence="2" id="KW-1185">Reference proteome</keyword>
<dbReference type="KEGG" id="cai:Caci_7176"/>
<dbReference type="InParanoid" id="C7Q6Z2"/>
<dbReference type="Proteomes" id="UP000000851">
    <property type="component" value="Chromosome"/>
</dbReference>
<proteinExistence type="predicted"/>